<gene>
    <name evidence="2" type="ORF">N0B31_18245</name>
</gene>
<dbReference type="AlphaFoldDB" id="A0A9E7UAA7"/>
<evidence type="ECO:0000256" key="1">
    <source>
        <dbReference type="SAM" id="Phobius"/>
    </source>
</evidence>
<evidence type="ECO:0000313" key="2">
    <source>
        <dbReference type="EMBL" id="UWM54048.1"/>
    </source>
</evidence>
<dbReference type="GeneID" id="74944405"/>
<keyword evidence="1" id="KW-0472">Membrane</keyword>
<organism evidence="2 3">
    <name type="scientific">Salinirubellus salinus</name>
    <dbReference type="NCBI Taxonomy" id="1364945"/>
    <lineage>
        <taxon>Archaea</taxon>
        <taxon>Methanobacteriati</taxon>
        <taxon>Methanobacteriota</taxon>
        <taxon>Stenosarchaea group</taxon>
        <taxon>Halobacteria</taxon>
        <taxon>Halobacteriales</taxon>
        <taxon>Natronomonadaceae</taxon>
        <taxon>Salinirubellus</taxon>
    </lineage>
</organism>
<feature type="transmembrane region" description="Helical" evidence="1">
    <location>
        <begin position="730"/>
        <end position="752"/>
    </location>
</feature>
<keyword evidence="1" id="KW-0812">Transmembrane</keyword>
<evidence type="ECO:0008006" key="4">
    <source>
        <dbReference type="Google" id="ProtNLM"/>
    </source>
</evidence>
<keyword evidence="3" id="KW-1185">Reference proteome</keyword>
<dbReference type="EMBL" id="CP104003">
    <property type="protein sequence ID" value="UWM54048.1"/>
    <property type="molecule type" value="Genomic_DNA"/>
</dbReference>
<protein>
    <recommendedName>
        <fullName evidence="4">Alpha-galactosidase NEW3 domain-containing protein</fullName>
    </recommendedName>
</protein>
<dbReference type="Proteomes" id="UP001057580">
    <property type="component" value="Chromosome"/>
</dbReference>
<accession>A0A9E7UAA7</accession>
<sequence length="754" mass="77114">MHARATRALAVVFVLLLVVPAPAQAVVQGEPNLTVGLSDDTVRPGETATLSVVVANDAELEQASLSNPALNERVTTARAVEVSVDDEGPIDVRTGTHLVGSIPDGGAATLPVAVSVDADARPGTYEVPVEISYSYTSQVSELIGAAQQNTETVTRTLTVRVEAAPVFRVVETDADLRAGESGAVSVTVENVGRTAASDAQFTLRSPDPALSSGEGATRFADGWDPGERRTLEYAVGVAEDVRPAPYTLELAPTYRDGAGRVVTPATLLVGVTPVTDSRFAVVDVSSTVVAEGAGTVDVRLRNDGAEPLREATVRLTTDGGLAVDGGQGSTRFVGEWAPGETRTVSYDVRAGPDSTAGTYTLSAAVTFTGSDGVGETTRTVPVGVEVAAPPTVAVETVESDAVTGGSGTVALTLRNTADRTLPGATVALAAPGTGLTVDGGESGTRFVGEWAPGETQTVTYDLTAAPTTAAGTYTLSATVGYESGTTTVAGRPLQVGVPVNDPVALDVRDLSGDLYVGERGTIRGTVTNDGDRAVRNALVVLGARSPHVSFPEGAVSVGDLDPGESATFAVETDVGAGTTAGDRSFSLTVEYETEGGAARTSDAVSFTRTVGADREPLSVDPVDAAFEPDSSGRLMVNVTNTGAEPREEITLRIAPNAPLSSAAPEAYVERLAPGEATEVSFELTVDEDAVPSSLAVPLNVTSEAAGGTPSTDTYRVPVTVAQQPSGPADFTTLVAAAGIGIAILVAGAYWWFNR</sequence>
<reference evidence="2" key="1">
    <citation type="submission" date="2022-09" db="EMBL/GenBank/DDBJ databases">
        <title>Diverse halophilic archaea isolated from saline environments.</title>
        <authorList>
            <person name="Cui H.-L."/>
        </authorList>
    </citation>
    <scope>NUCLEOTIDE SEQUENCE</scope>
    <source>
        <strain evidence="2">ZS-35-S2</strain>
    </source>
</reference>
<dbReference type="RefSeq" id="WP_260593042.1">
    <property type="nucleotide sequence ID" value="NZ_CP104003.1"/>
</dbReference>
<dbReference type="PANTHER" id="PTHR35902">
    <property type="entry name" value="S-LAYER DOMAIN-LIKE PROTEIN-RELATED"/>
    <property type="match status" value="1"/>
</dbReference>
<dbReference type="PANTHER" id="PTHR35902:SF3">
    <property type="entry name" value="NPCBM-ASSOCIATED, NEW3 DOMAIN OF ALPHA-GALACTOSIDASE"/>
    <property type="match status" value="1"/>
</dbReference>
<evidence type="ECO:0000313" key="3">
    <source>
        <dbReference type="Proteomes" id="UP001057580"/>
    </source>
</evidence>
<keyword evidence="1" id="KW-1133">Transmembrane helix</keyword>
<dbReference type="Gene3D" id="2.60.40.10">
    <property type="entry name" value="Immunoglobulins"/>
    <property type="match status" value="2"/>
</dbReference>
<proteinExistence type="predicted"/>
<name>A0A9E7UAA7_9EURY</name>
<dbReference type="KEGG" id="ssai:N0B31_18245"/>
<dbReference type="InterPro" id="IPR013783">
    <property type="entry name" value="Ig-like_fold"/>
</dbReference>